<dbReference type="AlphaFoldDB" id="A0A926QJM9"/>
<keyword evidence="3 7" id="KW-0288">FMN</keyword>
<dbReference type="EC" id="2.5.1.129" evidence="7"/>
<organism evidence="9 10">
    <name type="scientific">Paenibacillus sedimenti</name>
    <dbReference type="NCBI Taxonomy" id="2770274"/>
    <lineage>
        <taxon>Bacteria</taxon>
        <taxon>Bacillati</taxon>
        <taxon>Bacillota</taxon>
        <taxon>Bacilli</taxon>
        <taxon>Bacillales</taxon>
        <taxon>Paenibacillaceae</taxon>
        <taxon>Paenibacillus</taxon>
    </lineage>
</organism>
<keyword evidence="4 7" id="KW-0808">Transferase</keyword>
<reference evidence="9" key="1">
    <citation type="submission" date="2020-09" db="EMBL/GenBank/DDBJ databases">
        <title>Draft Genome Sequence of Paenibacillus sp. WST5.</title>
        <authorList>
            <person name="Bao Z."/>
        </authorList>
    </citation>
    <scope>NUCLEOTIDE SEQUENCE</scope>
    <source>
        <strain evidence="9">WST5</strain>
    </source>
</reference>
<name>A0A926QJM9_9BACL</name>
<dbReference type="FunFam" id="3.40.50.1950:FF:000001">
    <property type="entry name" value="Flavin prenyltransferase UbiX"/>
    <property type="match status" value="1"/>
</dbReference>
<feature type="binding site" evidence="7">
    <location>
        <position position="179"/>
    </location>
    <ligand>
        <name>dimethylallyl phosphate</name>
        <dbReference type="ChEBI" id="CHEBI:88052"/>
    </ligand>
</feature>
<dbReference type="NCBIfam" id="NF004685">
    <property type="entry name" value="PRK06029.1"/>
    <property type="match status" value="1"/>
</dbReference>
<evidence type="ECO:0000313" key="10">
    <source>
        <dbReference type="Proteomes" id="UP000650466"/>
    </source>
</evidence>
<dbReference type="InterPro" id="IPR004507">
    <property type="entry name" value="UbiX-like"/>
</dbReference>
<accession>A0A926QJM9</accession>
<dbReference type="GO" id="GO:0016831">
    <property type="term" value="F:carboxy-lyase activity"/>
    <property type="evidence" value="ECO:0007669"/>
    <property type="project" value="TreeGrafter"/>
</dbReference>
<keyword evidence="2 7" id="KW-0285">Flavoprotein</keyword>
<feature type="domain" description="Flavoprotein" evidence="8">
    <location>
        <begin position="4"/>
        <end position="183"/>
    </location>
</feature>
<dbReference type="InterPro" id="IPR003382">
    <property type="entry name" value="Flavoprotein"/>
</dbReference>
<feature type="binding site" evidence="7">
    <location>
        <position position="37"/>
    </location>
    <ligand>
        <name>FMN</name>
        <dbReference type="ChEBI" id="CHEBI:58210"/>
    </ligand>
</feature>
<evidence type="ECO:0000256" key="1">
    <source>
        <dbReference type="ARBA" id="ARBA00022602"/>
    </source>
</evidence>
<dbReference type="NCBIfam" id="TIGR00421">
    <property type="entry name" value="ubiX_pad"/>
    <property type="match status" value="1"/>
</dbReference>
<proteinExistence type="inferred from homology"/>
<comment type="caution">
    <text evidence="7">Lacks conserved residue(s) required for the propagation of feature annotation.</text>
</comment>
<comment type="caution">
    <text evidence="9">The sequence shown here is derived from an EMBL/GenBank/DDBJ whole genome shotgun (WGS) entry which is preliminary data.</text>
</comment>
<gene>
    <name evidence="7" type="primary">ubiX</name>
    <name evidence="9" type="ORF">ICC18_10735</name>
</gene>
<evidence type="ECO:0000259" key="8">
    <source>
        <dbReference type="Pfam" id="PF02441"/>
    </source>
</evidence>
<evidence type="ECO:0000256" key="7">
    <source>
        <dbReference type="HAMAP-Rule" id="MF_01984"/>
    </source>
</evidence>
<keyword evidence="10" id="KW-1185">Reference proteome</keyword>
<evidence type="ECO:0000313" key="9">
    <source>
        <dbReference type="EMBL" id="MBD0380592.1"/>
    </source>
</evidence>
<sequence>MNGNWVIGITGASGAIYGVRLCQVLLTQGQDVHLIITEAGWRVLHDELDWNVSKRKETLEAHFGGLKGTYKFHPIADIGASVASGSFRTRGMVVIPCSMGTLSGIARAASDNLLERTADVMLKEGRTLILVPRETPLHAIHLENMLTLSRMGVRMLPAMPAFYNRPSSIDEMVDFLVGKVLDSMNIEHSLYRRWGENDEQS</sequence>
<evidence type="ECO:0000256" key="3">
    <source>
        <dbReference type="ARBA" id="ARBA00022643"/>
    </source>
</evidence>
<comment type="function">
    <text evidence="7">Flavin prenyltransferase that catalyzes the synthesis of the prenylated FMN cofactor (prenyl-FMN) for 4-hydroxy-3-polyprenylbenzoic acid decarboxylase UbiD. The prenyltransferase is metal-independent and links a dimethylallyl moiety from dimethylallyl monophosphate (DMAP) to the flavin N5 and C6 atoms of FMN.</text>
</comment>
<comment type="similarity">
    <text evidence="6 7">Belongs to the UbiX/PAD1 family.</text>
</comment>
<dbReference type="Proteomes" id="UP000650466">
    <property type="component" value="Unassembled WGS sequence"/>
</dbReference>
<dbReference type="InterPro" id="IPR036551">
    <property type="entry name" value="Flavin_trans-like"/>
</dbReference>
<feature type="binding site" evidence="7">
    <location>
        <position position="133"/>
    </location>
    <ligand>
        <name>FMN</name>
        <dbReference type="ChEBI" id="CHEBI:58210"/>
    </ligand>
</feature>
<dbReference type="PANTHER" id="PTHR43374:SF1">
    <property type="entry name" value="FLAVIN PRENYLTRANSFERASE PAD1, MITOCHONDRIAL"/>
    <property type="match status" value="1"/>
</dbReference>
<dbReference type="RefSeq" id="WP_188174377.1">
    <property type="nucleotide sequence ID" value="NZ_JACVVD010000003.1"/>
</dbReference>
<dbReference type="Pfam" id="PF02441">
    <property type="entry name" value="Flavoprotein"/>
    <property type="match status" value="1"/>
</dbReference>
<evidence type="ECO:0000256" key="4">
    <source>
        <dbReference type="ARBA" id="ARBA00022679"/>
    </source>
</evidence>
<dbReference type="HAMAP" id="MF_01984">
    <property type="entry name" value="ubiX_pad"/>
    <property type="match status" value="1"/>
</dbReference>
<feature type="binding site" evidence="7">
    <location>
        <begin position="11"/>
        <end position="13"/>
    </location>
    <ligand>
        <name>FMN</name>
        <dbReference type="ChEBI" id="CHEBI:58210"/>
    </ligand>
</feature>
<dbReference type="GO" id="GO:0106141">
    <property type="term" value="F:flavin prenyltransferase activity"/>
    <property type="evidence" value="ECO:0007669"/>
    <property type="project" value="UniProtKB-EC"/>
</dbReference>
<evidence type="ECO:0000256" key="2">
    <source>
        <dbReference type="ARBA" id="ARBA00022630"/>
    </source>
</evidence>
<dbReference type="EMBL" id="JACVVD010000003">
    <property type="protein sequence ID" value="MBD0380592.1"/>
    <property type="molecule type" value="Genomic_DNA"/>
</dbReference>
<feature type="binding site" evidence="7">
    <location>
        <begin position="98"/>
        <end position="101"/>
    </location>
    <ligand>
        <name>FMN</name>
        <dbReference type="ChEBI" id="CHEBI:58210"/>
    </ligand>
</feature>
<dbReference type="SUPFAM" id="SSF52507">
    <property type="entry name" value="Homo-oligomeric flavin-containing Cys decarboxylases, HFCD"/>
    <property type="match status" value="1"/>
</dbReference>
<comment type="catalytic activity">
    <reaction evidence="5 7">
        <text>dimethylallyl phosphate + FMNH2 = prenylated FMNH2 + phosphate</text>
        <dbReference type="Rhea" id="RHEA:37743"/>
        <dbReference type="ChEBI" id="CHEBI:43474"/>
        <dbReference type="ChEBI" id="CHEBI:57618"/>
        <dbReference type="ChEBI" id="CHEBI:87467"/>
        <dbReference type="ChEBI" id="CHEBI:88052"/>
        <dbReference type="EC" id="2.5.1.129"/>
    </reaction>
</comment>
<dbReference type="PANTHER" id="PTHR43374">
    <property type="entry name" value="FLAVIN PRENYLTRANSFERASE"/>
    <property type="match status" value="1"/>
</dbReference>
<dbReference type="Gene3D" id="3.40.50.1950">
    <property type="entry name" value="Flavin prenyltransferase-like"/>
    <property type="match status" value="1"/>
</dbReference>
<keyword evidence="1 7" id="KW-0637">Prenyltransferase</keyword>
<evidence type="ECO:0000256" key="6">
    <source>
        <dbReference type="ARBA" id="ARBA00060793"/>
    </source>
</evidence>
<protein>
    <recommendedName>
        <fullName evidence="7">Flavin prenyltransferase UbiX</fullName>
        <ecNumber evidence="7">2.5.1.129</ecNumber>
    </recommendedName>
</protein>
<evidence type="ECO:0000256" key="5">
    <source>
        <dbReference type="ARBA" id="ARBA00050612"/>
    </source>
</evidence>
<feature type="binding site" evidence="7">
    <location>
        <position position="163"/>
    </location>
    <ligand>
        <name>dimethylallyl phosphate</name>
        <dbReference type="ChEBI" id="CHEBI:88052"/>
    </ligand>
</feature>